<protein>
    <submittedName>
        <fullName evidence="2">Uncharacterized protein</fullName>
    </submittedName>
</protein>
<organism evidence="2 3">
    <name type="scientific">Babesia bovis</name>
    <dbReference type="NCBI Taxonomy" id="5865"/>
    <lineage>
        <taxon>Eukaryota</taxon>
        <taxon>Sar</taxon>
        <taxon>Alveolata</taxon>
        <taxon>Apicomplexa</taxon>
        <taxon>Aconoidasida</taxon>
        <taxon>Piroplasmida</taxon>
        <taxon>Babesiidae</taxon>
        <taxon>Babesia</taxon>
    </lineage>
</organism>
<name>A7AMS1_BABBO</name>
<keyword evidence="3" id="KW-1185">Reference proteome</keyword>
<proteinExistence type="predicted"/>
<reference evidence="3" key="2">
    <citation type="journal article" date="2020" name="Data Brief">
        <title>Transcriptome dataset of Babesia bovis life stages within vertebrate and invertebrate hosts.</title>
        <authorList>
            <person name="Ueti M.W."/>
            <person name="Johnson W.C."/>
            <person name="Kappmeyer L.S."/>
            <person name="Herndon D.R."/>
            <person name="Mousel M.R."/>
            <person name="Reif K.E."/>
            <person name="Taus N.S."/>
            <person name="Ifeonu O.O."/>
            <person name="Silva J.C."/>
            <person name="Suarez C.E."/>
            <person name="Brayton K.A."/>
        </authorList>
    </citation>
    <scope>NUCLEOTIDE SEQUENCE [LARGE SCALE GENOMIC DNA]</scope>
</reference>
<dbReference type="RefSeq" id="XP_001611423.1">
    <property type="nucleotide sequence ID" value="XM_001611373.1"/>
</dbReference>
<accession>A7AMS1</accession>
<feature type="compositionally biased region" description="Low complexity" evidence="1">
    <location>
        <begin position="1"/>
        <end position="14"/>
    </location>
</feature>
<feature type="region of interest" description="Disordered" evidence="1">
    <location>
        <begin position="341"/>
        <end position="379"/>
    </location>
</feature>
<dbReference type="EMBL" id="AAXT01000001">
    <property type="protein sequence ID" value="EDO07855.1"/>
    <property type="molecule type" value="Genomic_DNA"/>
</dbReference>
<dbReference type="KEGG" id="bbo:BBOV_III002910"/>
<dbReference type="Proteomes" id="UP000002173">
    <property type="component" value="Unassembled WGS sequence"/>
</dbReference>
<dbReference type="FunCoup" id="A7AMS1">
    <property type="interactions" value="1"/>
</dbReference>
<evidence type="ECO:0000256" key="1">
    <source>
        <dbReference type="SAM" id="MobiDB-lite"/>
    </source>
</evidence>
<evidence type="ECO:0000313" key="2">
    <source>
        <dbReference type="EMBL" id="EDO07855.1"/>
    </source>
</evidence>
<feature type="compositionally biased region" description="Basic and acidic residues" evidence="1">
    <location>
        <begin position="313"/>
        <end position="323"/>
    </location>
</feature>
<comment type="caution">
    <text evidence="2">The sequence shown here is derived from an EMBL/GenBank/DDBJ whole genome shotgun (WGS) entry which is preliminary data.</text>
</comment>
<dbReference type="GeneID" id="5479671"/>
<reference evidence="3" key="3">
    <citation type="journal article" date="2021" name="Int. J. Parasitol.">
        <title>Comparative analysis of gene expression between Babesia bovis blood stages and kinetes allowed by improved genome annotation.</title>
        <authorList>
            <person name="Ueti M.W."/>
            <person name="Johnson W.C."/>
            <person name="Kappmeyer L.S."/>
            <person name="Herndon D.R."/>
            <person name="Mousel M.R."/>
            <person name="Reif K.E."/>
            <person name="Taus N.S."/>
            <person name="Ifeonu O.O."/>
            <person name="Silva J.C."/>
            <person name="Suarez C.E."/>
            <person name="Brayton K.A."/>
        </authorList>
    </citation>
    <scope>NUCLEOTIDE SEQUENCE [LARGE SCALE GENOMIC DNA]</scope>
</reference>
<dbReference type="VEuPathDB" id="PiroplasmaDB:BBOV_III002910"/>
<dbReference type="eggNOG" id="ENOG502SWBY">
    <property type="taxonomic scope" value="Eukaryota"/>
</dbReference>
<feature type="region of interest" description="Disordered" evidence="1">
    <location>
        <begin position="91"/>
        <end position="119"/>
    </location>
</feature>
<feature type="region of interest" description="Disordered" evidence="1">
    <location>
        <begin position="313"/>
        <end position="332"/>
    </location>
</feature>
<reference evidence="2 3" key="1">
    <citation type="journal article" date="2007" name="PLoS Pathog.">
        <title>Genome sequence of Babesia bovis and comparative analysis of apicomplexan hemoprotozoa.</title>
        <authorList>
            <person name="Brayton K.A."/>
            <person name="Lau A.O.T."/>
            <person name="Herndon D.R."/>
            <person name="Hannick L."/>
            <person name="Kappmeyer L.S."/>
            <person name="Berens S.J."/>
            <person name="Bidwell S.L."/>
            <person name="Brown W.C."/>
            <person name="Crabtree J."/>
            <person name="Fadrosh D."/>
            <person name="Feldblum T."/>
            <person name="Forberger H.A."/>
            <person name="Haas B.J."/>
            <person name="Howell J.M."/>
            <person name="Khouri H."/>
            <person name="Koo H."/>
            <person name="Mann D.J."/>
            <person name="Norimine J."/>
            <person name="Paulsen I.T."/>
            <person name="Radune D."/>
            <person name="Ren Q."/>
            <person name="Smith R.K. Jr."/>
            <person name="Suarez C.E."/>
            <person name="White O."/>
            <person name="Wortman J.R."/>
            <person name="Knowles D.P. Jr."/>
            <person name="McElwain T.F."/>
            <person name="Nene V.M."/>
        </authorList>
    </citation>
    <scope>NUCLEOTIDE SEQUENCE [LARGE SCALE GENOMIC DNA]</scope>
    <source>
        <strain evidence="2">T2Bo</strain>
    </source>
</reference>
<feature type="region of interest" description="Disordered" evidence="1">
    <location>
        <begin position="1"/>
        <end position="37"/>
    </location>
</feature>
<dbReference type="InParanoid" id="A7AMS1"/>
<evidence type="ECO:0000313" key="3">
    <source>
        <dbReference type="Proteomes" id="UP000002173"/>
    </source>
</evidence>
<gene>
    <name evidence="2" type="ORF">BBOV_III002910</name>
</gene>
<feature type="compositionally biased region" description="Acidic residues" evidence="1">
    <location>
        <begin position="21"/>
        <end position="30"/>
    </location>
</feature>
<dbReference type="OMA" id="CPYIYTA"/>
<dbReference type="AlphaFoldDB" id="A7AMS1"/>
<sequence>MKSGSGTLDGSSGLPTKAEDDTSVDPEGEPTCDIPPEPIYYLYEDDVQWWDDDPVAVTQPRDEWIDPPPRPRLNNRVNRLIGTHLVSPIKHGTHFDKGDDLIDPPEPAAKGNEEPPKRRVNIELRPVKQAESPTKPRKSLRERLRDGEVVFYEDFVEREITRDFCRLFQRPFPVPRHDWGGGDFFYGEHVPSVKDIGTELPPPFDIENLSEAAAEPVEAPVRNSHVDALINADSSITPAHREELINGEIPSLYSTLPTGSVRQRHPKDRLVSYHHLRTYACMIDSVTKCPLIHVELKAALQQGWLPQREIAKLEPKSRTKEPPPDPYAVTPEQVERANEILASRRKPVVSQPRNMNIVASRRQGARKEPVQVGGGRYEV</sequence>